<dbReference type="Proteomes" id="UP000245506">
    <property type="component" value="Unassembled WGS sequence"/>
</dbReference>
<name>A0A317C9C7_9GAMM</name>
<gene>
    <name evidence="1" type="ORF">DKT75_12460</name>
</gene>
<dbReference type="AlphaFoldDB" id="A0A317C9C7"/>
<evidence type="ECO:0000313" key="2">
    <source>
        <dbReference type="Proteomes" id="UP000245506"/>
    </source>
</evidence>
<comment type="caution">
    <text evidence="1">The sequence shown here is derived from an EMBL/GenBank/DDBJ whole genome shotgun (WGS) entry which is preliminary data.</text>
</comment>
<dbReference type="EMBL" id="QGKL01000035">
    <property type="protein sequence ID" value="PWQ95156.1"/>
    <property type="molecule type" value="Genomic_DNA"/>
</dbReference>
<sequence length="142" mass="16042">MDDAHAAYANAQFEYSLELNNSALALSKKNFPALFENNAEQAIATVLVSYFSAIDNCETLSDYPKAQNLFNSALNFLHGEKVKPHLKIQQQTAIFRGASLIYREWCEFINAHRIDISDTKRSQFQSSINNLSDLRNSGINLH</sequence>
<organism evidence="1 2">
    <name type="scientific">Leucothrix arctica</name>
    <dbReference type="NCBI Taxonomy" id="1481894"/>
    <lineage>
        <taxon>Bacteria</taxon>
        <taxon>Pseudomonadati</taxon>
        <taxon>Pseudomonadota</taxon>
        <taxon>Gammaproteobacteria</taxon>
        <taxon>Thiotrichales</taxon>
        <taxon>Thiotrichaceae</taxon>
        <taxon>Leucothrix</taxon>
    </lineage>
</organism>
<keyword evidence="2" id="KW-1185">Reference proteome</keyword>
<reference evidence="1 2" key="1">
    <citation type="submission" date="2018-05" db="EMBL/GenBank/DDBJ databases">
        <title>Leucothrix arctica sp. nov., isolated from Arctic seawater.</title>
        <authorList>
            <person name="Choi A."/>
            <person name="Baek K."/>
        </authorList>
    </citation>
    <scope>NUCLEOTIDE SEQUENCE [LARGE SCALE GENOMIC DNA]</scope>
    <source>
        <strain evidence="1 2">IMCC9719</strain>
    </source>
</reference>
<proteinExistence type="predicted"/>
<protein>
    <submittedName>
        <fullName evidence="1">Uncharacterized protein</fullName>
    </submittedName>
</protein>
<evidence type="ECO:0000313" key="1">
    <source>
        <dbReference type="EMBL" id="PWQ95156.1"/>
    </source>
</evidence>
<accession>A0A317C9C7</accession>